<feature type="modified residue" description="4-aspartylphosphate" evidence="1">
    <location>
        <position position="55"/>
    </location>
</feature>
<dbReference type="SMART" id="SM00850">
    <property type="entry name" value="LytTR"/>
    <property type="match status" value="1"/>
</dbReference>
<dbReference type="Proteomes" id="UP000198990">
    <property type="component" value="Unassembled WGS sequence"/>
</dbReference>
<proteinExistence type="predicted"/>
<dbReference type="STRING" id="228957.SAMN04488008_103316"/>
<dbReference type="RefSeq" id="WP_091622635.1">
    <property type="nucleotide sequence ID" value="NZ_FNZN01000003.1"/>
</dbReference>
<accession>A0A1H7NZJ6</accession>
<dbReference type="AlphaFoldDB" id="A0A1H7NZJ6"/>
<dbReference type="InterPro" id="IPR011006">
    <property type="entry name" value="CheY-like_superfamily"/>
</dbReference>
<dbReference type="GO" id="GO:0000156">
    <property type="term" value="F:phosphorelay response regulator activity"/>
    <property type="evidence" value="ECO:0007669"/>
    <property type="project" value="InterPro"/>
</dbReference>
<dbReference type="Pfam" id="PF00072">
    <property type="entry name" value="Response_reg"/>
    <property type="match status" value="1"/>
</dbReference>
<evidence type="ECO:0000313" key="5">
    <source>
        <dbReference type="Proteomes" id="UP000198990"/>
    </source>
</evidence>
<dbReference type="Pfam" id="PF04397">
    <property type="entry name" value="LytTR"/>
    <property type="match status" value="1"/>
</dbReference>
<name>A0A1H7NZJ6_9FLAO</name>
<dbReference type="InterPro" id="IPR001789">
    <property type="entry name" value="Sig_transdc_resp-reg_receiver"/>
</dbReference>
<dbReference type="Gene3D" id="3.40.50.2300">
    <property type="match status" value="1"/>
</dbReference>
<organism evidence="4 5">
    <name type="scientific">Maribacter orientalis</name>
    <dbReference type="NCBI Taxonomy" id="228957"/>
    <lineage>
        <taxon>Bacteria</taxon>
        <taxon>Pseudomonadati</taxon>
        <taxon>Bacteroidota</taxon>
        <taxon>Flavobacteriia</taxon>
        <taxon>Flavobacteriales</taxon>
        <taxon>Flavobacteriaceae</taxon>
        <taxon>Maribacter</taxon>
    </lineage>
</organism>
<dbReference type="GO" id="GO:0003677">
    <property type="term" value="F:DNA binding"/>
    <property type="evidence" value="ECO:0007669"/>
    <property type="project" value="InterPro"/>
</dbReference>
<dbReference type="InterPro" id="IPR007492">
    <property type="entry name" value="LytTR_DNA-bd_dom"/>
</dbReference>
<evidence type="ECO:0000259" key="2">
    <source>
        <dbReference type="PROSITE" id="PS50110"/>
    </source>
</evidence>
<gene>
    <name evidence="4" type="ORF">SAMN04488008_103316</name>
</gene>
<protein>
    <submittedName>
        <fullName evidence="4">Two component transcriptional regulator, LytTR family</fullName>
    </submittedName>
</protein>
<dbReference type="SUPFAM" id="SSF52172">
    <property type="entry name" value="CheY-like"/>
    <property type="match status" value="1"/>
</dbReference>
<dbReference type="OrthoDB" id="2168082at2"/>
<evidence type="ECO:0000313" key="4">
    <source>
        <dbReference type="EMBL" id="SEL28749.1"/>
    </source>
</evidence>
<dbReference type="SMART" id="SM00448">
    <property type="entry name" value="REC"/>
    <property type="match status" value="1"/>
</dbReference>
<dbReference type="PANTHER" id="PTHR37299">
    <property type="entry name" value="TRANSCRIPTIONAL REGULATOR-RELATED"/>
    <property type="match status" value="1"/>
</dbReference>
<keyword evidence="1" id="KW-0597">Phosphoprotein</keyword>
<reference evidence="5" key="1">
    <citation type="submission" date="2016-10" db="EMBL/GenBank/DDBJ databases">
        <authorList>
            <person name="Varghese N."/>
            <person name="Submissions S."/>
        </authorList>
    </citation>
    <scope>NUCLEOTIDE SEQUENCE [LARGE SCALE GENOMIC DNA]</scope>
    <source>
        <strain evidence="5">DSM 16471</strain>
    </source>
</reference>
<feature type="domain" description="HTH LytTR-type" evidence="3">
    <location>
        <begin position="140"/>
        <end position="229"/>
    </location>
</feature>
<dbReference type="PROSITE" id="PS50930">
    <property type="entry name" value="HTH_LYTTR"/>
    <property type="match status" value="1"/>
</dbReference>
<dbReference type="PROSITE" id="PS50110">
    <property type="entry name" value="RESPONSE_REGULATORY"/>
    <property type="match status" value="1"/>
</dbReference>
<sequence>MKLRCIVLDNSIIQQKIMEKMINNHPNLVLSGMCSSGLEANYRITNNKIDLMFLDVDLPLGSGFDFLESLENPPQTILTSNNPDYAVKAFEYNISYYLLKPITSMSFNIAVEKVLKQQTILNQKMGEEEFVFVKSNLKKVKVVLRDIKWVRAIGDYIKIVTAKQNFIVHLTMKGFEKMLPEDKFLRIHKSYIVNLKSIEQFSCKDVEISGKSLPLSKSKKEVLSDKLMFS</sequence>
<keyword evidence="5" id="KW-1185">Reference proteome</keyword>
<dbReference type="InterPro" id="IPR046947">
    <property type="entry name" value="LytR-like"/>
</dbReference>
<evidence type="ECO:0000259" key="3">
    <source>
        <dbReference type="PROSITE" id="PS50930"/>
    </source>
</evidence>
<feature type="domain" description="Response regulatory" evidence="2">
    <location>
        <begin position="4"/>
        <end position="115"/>
    </location>
</feature>
<evidence type="ECO:0000256" key="1">
    <source>
        <dbReference type="PROSITE-ProRule" id="PRU00169"/>
    </source>
</evidence>
<dbReference type="PANTHER" id="PTHR37299:SF1">
    <property type="entry name" value="STAGE 0 SPORULATION PROTEIN A HOMOLOG"/>
    <property type="match status" value="1"/>
</dbReference>
<dbReference type="Gene3D" id="2.40.50.1020">
    <property type="entry name" value="LytTr DNA-binding domain"/>
    <property type="match status" value="1"/>
</dbReference>
<dbReference type="EMBL" id="FNZN01000003">
    <property type="protein sequence ID" value="SEL28749.1"/>
    <property type="molecule type" value="Genomic_DNA"/>
</dbReference>